<evidence type="ECO:0000256" key="1">
    <source>
        <dbReference type="ARBA" id="ARBA00022771"/>
    </source>
</evidence>
<gene>
    <name evidence="5" type="ORF">KQX54_011014</name>
</gene>
<keyword evidence="1 3" id="KW-0863">Zinc-finger</keyword>
<dbReference type="Gene3D" id="3.30.40.10">
    <property type="entry name" value="Zinc/RING finger domain, C3HC4 (zinc finger)"/>
    <property type="match status" value="1"/>
</dbReference>
<evidence type="ECO:0000256" key="2">
    <source>
        <dbReference type="ARBA" id="ARBA00022833"/>
    </source>
</evidence>
<comment type="caution">
    <text evidence="5">The sequence shown here is derived from an EMBL/GenBank/DDBJ whole genome shotgun (WGS) entry which is preliminary data.</text>
</comment>
<accession>A0AAV7HY31</accession>
<dbReference type="PROSITE" id="PS50089">
    <property type="entry name" value="ZF_RING_2"/>
    <property type="match status" value="1"/>
</dbReference>
<dbReference type="AlphaFoldDB" id="A0AAV7HY31"/>
<evidence type="ECO:0000313" key="5">
    <source>
        <dbReference type="EMBL" id="KAH0534964.1"/>
    </source>
</evidence>
<keyword evidence="6" id="KW-1185">Reference proteome</keyword>
<keyword evidence="1 3" id="KW-0479">Metal-binding</keyword>
<dbReference type="InterPro" id="IPR001841">
    <property type="entry name" value="Znf_RING"/>
</dbReference>
<reference evidence="5 6" key="1">
    <citation type="journal article" date="2021" name="J. Hered.">
        <title>A chromosome-level genome assembly of the parasitoid wasp, Cotesia glomerata (Hymenoptera: Braconidae).</title>
        <authorList>
            <person name="Pinto B.J."/>
            <person name="Weis J.J."/>
            <person name="Gamble T."/>
            <person name="Ode P.J."/>
            <person name="Paul R."/>
            <person name="Zaspel J.M."/>
        </authorList>
    </citation>
    <scope>NUCLEOTIDE SEQUENCE [LARGE SCALE GENOMIC DNA]</scope>
    <source>
        <strain evidence="5">CgM1</strain>
    </source>
</reference>
<proteinExistence type="predicted"/>
<evidence type="ECO:0000259" key="4">
    <source>
        <dbReference type="PROSITE" id="PS50089"/>
    </source>
</evidence>
<evidence type="ECO:0000256" key="3">
    <source>
        <dbReference type="PROSITE-ProRule" id="PRU00175"/>
    </source>
</evidence>
<dbReference type="SUPFAM" id="SSF57850">
    <property type="entry name" value="RING/U-box"/>
    <property type="match status" value="1"/>
</dbReference>
<dbReference type="Pfam" id="PF13920">
    <property type="entry name" value="zf-C3HC4_3"/>
    <property type="match status" value="1"/>
</dbReference>
<sequence length="217" mass="24902">MHAMRTGLNRLQANPTTVLTRFPRANNSCLRIPLLRRLWRLITRREISINGFLERSVYVQDEYCDNLIFTNELLLEHQLIKVEVSNDLIVNGEAPRMTCSICGMNPIEMVCLPCLHTQMCRQCSINTRDAARNRNVRVQCPFCNQPAQFEAGKFRRNPDGSILMVCEQCEVAEVSIGCVPCLHIRFCEGCYEEMTINDISICSTCGQRATFRRGYFP</sequence>
<dbReference type="SMART" id="SM00184">
    <property type="entry name" value="RING"/>
    <property type="match status" value="2"/>
</dbReference>
<dbReference type="InterPro" id="IPR013083">
    <property type="entry name" value="Znf_RING/FYVE/PHD"/>
</dbReference>
<organism evidence="5 6">
    <name type="scientific">Cotesia glomerata</name>
    <name type="common">Lepidopteran parasitic wasp</name>
    <name type="synonym">Apanteles glomeratus</name>
    <dbReference type="NCBI Taxonomy" id="32391"/>
    <lineage>
        <taxon>Eukaryota</taxon>
        <taxon>Metazoa</taxon>
        <taxon>Ecdysozoa</taxon>
        <taxon>Arthropoda</taxon>
        <taxon>Hexapoda</taxon>
        <taxon>Insecta</taxon>
        <taxon>Pterygota</taxon>
        <taxon>Neoptera</taxon>
        <taxon>Endopterygota</taxon>
        <taxon>Hymenoptera</taxon>
        <taxon>Apocrita</taxon>
        <taxon>Ichneumonoidea</taxon>
        <taxon>Braconidae</taxon>
        <taxon>Microgastrinae</taxon>
        <taxon>Cotesia</taxon>
    </lineage>
</organism>
<dbReference type="Proteomes" id="UP000826195">
    <property type="component" value="Unassembled WGS sequence"/>
</dbReference>
<evidence type="ECO:0000313" key="6">
    <source>
        <dbReference type="Proteomes" id="UP000826195"/>
    </source>
</evidence>
<dbReference type="EMBL" id="JAHXZJ010002982">
    <property type="protein sequence ID" value="KAH0534964.1"/>
    <property type="molecule type" value="Genomic_DNA"/>
</dbReference>
<dbReference type="GO" id="GO:0008270">
    <property type="term" value="F:zinc ion binding"/>
    <property type="evidence" value="ECO:0007669"/>
    <property type="project" value="UniProtKB-KW"/>
</dbReference>
<keyword evidence="2" id="KW-0862">Zinc</keyword>
<protein>
    <recommendedName>
        <fullName evidence="4">RING-type domain-containing protein</fullName>
    </recommendedName>
</protein>
<feature type="domain" description="RING-type" evidence="4">
    <location>
        <begin position="99"/>
        <end position="144"/>
    </location>
</feature>
<name>A0AAV7HY31_COTGL</name>